<dbReference type="AlphaFoldDB" id="A0A852X1R4"/>
<keyword evidence="3" id="KW-1185">Reference proteome</keyword>
<evidence type="ECO:0000313" key="3">
    <source>
        <dbReference type="Proteomes" id="UP000549066"/>
    </source>
</evidence>
<evidence type="ECO:0000313" key="2">
    <source>
        <dbReference type="EMBL" id="NYG20055.1"/>
    </source>
</evidence>
<protein>
    <recommendedName>
        <fullName evidence="4">DUF2269 domain-containing protein</fullName>
    </recommendedName>
</protein>
<sequence length="158" mass="16561">MLRRSLLIVHVLSSVGWFGAVAAFLALAITGLGSGDDQLVSTMYLAAQLITWCIIVPFGALSFLSGVLQALGTHWGLVRHYWVLMKLVLTTGALGLLILHTSVVDAAAGHAAGGGADGLDAMRLQLVIDSAAACAVLALTTLLSVVKPRGRTPFRENR</sequence>
<reference evidence="2 3" key="1">
    <citation type="submission" date="2020-07" db="EMBL/GenBank/DDBJ databases">
        <title>Sequencing the genomes of 1000 actinobacteria strains.</title>
        <authorList>
            <person name="Klenk H.-P."/>
        </authorList>
    </citation>
    <scope>NUCLEOTIDE SEQUENCE [LARGE SCALE GENOMIC DNA]</scope>
    <source>
        <strain evidence="2 3">DSM 8598</strain>
    </source>
</reference>
<keyword evidence="1" id="KW-1133">Transmembrane helix</keyword>
<feature type="transmembrane region" description="Helical" evidence="1">
    <location>
        <begin position="49"/>
        <end position="71"/>
    </location>
</feature>
<evidence type="ECO:0000256" key="1">
    <source>
        <dbReference type="SAM" id="Phobius"/>
    </source>
</evidence>
<keyword evidence="1" id="KW-0472">Membrane</keyword>
<feature type="transmembrane region" description="Helical" evidence="1">
    <location>
        <begin position="124"/>
        <end position="146"/>
    </location>
</feature>
<accession>A0A852X1R4</accession>
<gene>
    <name evidence="2" type="ORF">BJY17_000802</name>
</gene>
<dbReference type="RefSeq" id="WP_218889846.1">
    <property type="nucleotide sequence ID" value="NZ_JACCFI010000001.1"/>
</dbReference>
<dbReference type="Proteomes" id="UP000549066">
    <property type="component" value="Unassembled WGS sequence"/>
</dbReference>
<keyword evidence="1" id="KW-0812">Transmembrane</keyword>
<proteinExistence type="predicted"/>
<name>A0A852X1R4_9MICO</name>
<comment type="caution">
    <text evidence="2">The sequence shown here is derived from an EMBL/GenBank/DDBJ whole genome shotgun (WGS) entry which is preliminary data.</text>
</comment>
<feature type="transmembrane region" description="Helical" evidence="1">
    <location>
        <begin position="83"/>
        <end position="104"/>
    </location>
</feature>
<feature type="transmembrane region" description="Helical" evidence="1">
    <location>
        <begin position="7"/>
        <end position="29"/>
    </location>
</feature>
<evidence type="ECO:0008006" key="4">
    <source>
        <dbReference type="Google" id="ProtNLM"/>
    </source>
</evidence>
<dbReference type="EMBL" id="JACCFI010000001">
    <property type="protein sequence ID" value="NYG20055.1"/>
    <property type="molecule type" value="Genomic_DNA"/>
</dbReference>
<organism evidence="2 3">
    <name type="scientific">Agromyces hippuratus</name>
    <dbReference type="NCBI Taxonomy" id="286438"/>
    <lineage>
        <taxon>Bacteria</taxon>
        <taxon>Bacillati</taxon>
        <taxon>Actinomycetota</taxon>
        <taxon>Actinomycetes</taxon>
        <taxon>Micrococcales</taxon>
        <taxon>Microbacteriaceae</taxon>
        <taxon>Agromyces</taxon>
    </lineage>
</organism>